<gene>
    <name evidence="2" type="ORF">FCM35_KLT15679</name>
</gene>
<dbReference type="Proteomes" id="UP000623129">
    <property type="component" value="Unassembled WGS sequence"/>
</dbReference>
<feature type="compositionally biased region" description="Basic and acidic residues" evidence="1">
    <location>
        <begin position="20"/>
        <end position="34"/>
    </location>
</feature>
<dbReference type="AlphaFoldDB" id="A0A833RS08"/>
<dbReference type="EMBL" id="SWLB01000003">
    <property type="protein sequence ID" value="KAF3339908.1"/>
    <property type="molecule type" value="Genomic_DNA"/>
</dbReference>
<keyword evidence="3" id="KW-1185">Reference proteome</keyword>
<organism evidence="2 3">
    <name type="scientific">Carex littledalei</name>
    <dbReference type="NCBI Taxonomy" id="544730"/>
    <lineage>
        <taxon>Eukaryota</taxon>
        <taxon>Viridiplantae</taxon>
        <taxon>Streptophyta</taxon>
        <taxon>Embryophyta</taxon>
        <taxon>Tracheophyta</taxon>
        <taxon>Spermatophyta</taxon>
        <taxon>Magnoliopsida</taxon>
        <taxon>Liliopsida</taxon>
        <taxon>Poales</taxon>
        <taxon>Cyperaceae</taxon>
        <taxon>Cyperoideae</taxon>
        <taxon>Cariceae</taxon>
        <taxon>Carex</taxon>
        <taxon>Carex subgen. Euthyceras</taxon>
    </lineage>
</organism>
<evidence type="ECO:0000313" key="2">
    <source>
        <dbReference type="EMBL" id="KAF3339908.1"/>
    </source>
</evidence>
<evidence type="ECO:0000256" key="1">
    <source>
        <dbReference type="SAM" id="MobiDB-lite"/>
    </source>
</evidence>
<reference evidence="2" key="1">
    <citation type="submission" date="2020-01" db="EMBL/GenBank/DDBJ databases">
        <title>Genome sequence of Kobresia littledalei, the first chromosome-level genome in the family Cyperaceae.</title>
        <authorList>
            <person name="Qu G."/>
        </authorList>
    </citation>
    <scope>NUCLEOTIDE SEQUENCE</scope>
    <source>
        <strain evidence="2">C.B.Clarke</strain>
        <tissue evidence="2">Leaf</tissue>
    </source>
</reference>
<proteinExistence type="predicted"/>
<name>A0A833RS08_9POAL</name>
<feature type="region of interest" description="Disordered" evidence="1">
    <location>
        <begin position="20"/>
        <end position="75"/>
    </location>
</feature>
<sequence length="75" mass="8511">MYQSQKIERNLVRYQLKRESEACARQGDDRRSDEEASSLGTKRREAVHATPQQGEDRRSQLNGSTGRSEASLGMI</sequence>
<comment type="caution">
    <text evidence="2">The sequence shown here is derived from an EMBL/GenBank/DDBJ whole genome shotgun (WGS) entry which is preliminary data.</text>
</comment>
<evidence type="ECO:0000313" key="3">
    <source>
        <dbReference type="Proteomes" id="UP000623129"/>
    </source>
</evidence>
<protein>
    <submittedName>
        <fullName evidence="2">Uncharacterized protein</fullName>
    </submittedName>
</protein>
<accession>A0A833RS08</accession>